<dbReference type="InterPro" id="IPR044580">
    <property type="entry name" value="MTAN"/>
</dbReference>
<dbReference type="OrthoDB" id="1153057at2759"/>
<comment type="caution">
    <text evidence="2">The sequence shown here is derived from an EMBL/GenBank/DDBJ whole genome shotgun (WGS) entry which is preliminary data.</text>
</comment>
<feature type="domain" description="Nucleoside phosphorylase" evidence="1">
    <location>
        <begin position="7"/>
        <end position="235"/>
    </location>
</feature>
<dbReference type="InterPro" id="IPR035994">
    <property type="entry name" value="Nucleoside_phosphorylase_sf"/>
</dbReference>
<evidence type="ECO:0000313" key="2">
    <source>
        <dbReference type="EMBL" id="GBF91473.1"/>
    </source>
</evidence>
<accession>A0A2V0P0V1</accession>
<sequence>MAPIKNVVLVFAMEAEAKPLIEHLGLKQDEPRAIPAPAPCVTYSGAFNGETVRVVWTGRDAEHGVDLVGTVPAALATYLALSAWPDTDLVISAGTAGGFKAKGAAIGDVFVSTTKMHHDRRIPLPGFDKFGLGFVPSAPTPRMQAALGLKPGVVTSGDSLDYTDRCMAIMLEHGAAVKEMEAGSIAWAAGLHGKPVLCIKAITDIVDGDRATHEEFLENLHSAAAALQGMLPRVLEFVNGKTLEQL</sequence>
<dbReference type="CDD" id="cd09008">
    <property type="entry name" value="MTAN"/>
    <property type="match status" value="1"/>
</dbReference>
<dbReference type="GO" id="GO:0008930">
    <property type="term" value="F:methylthioadenosine nucleosidase activity"/>
    <property type="evidence" value="ECO:0007669"/>
    <property type="project" value="InterPro"/>
</dbReference>
<dbReference type="FunCoup" id="A0A2V0P0V1">
    <property type="interactions" value="276"/>
</dbReference>
<dbReference type="STRING" id="307507.A0A2V0P0V1"/>
<dbReference type="InterPro" id="IPR000845">
    <property type="entry name" value="Nucleoside_phosphorylase_d"/>
</dbReference>
<proteinExistence type="predicted"/>
<keyword evidence="3" id="KW-1185">Reference proteome</keyword>
<gene>
    <name evidence="2" type="ORF">Rsub_04213</name>
</gene>
<name>A0A2V0P0V1_9CHLO</name>
<evidence type="ECO:0000313" key="3">
    <source>
        <dbReference type="Proteomes" id="UP000247498"/>
    </source>
</evidence>
<evidence type="ECO:0000259" key="1">
    <source>
        <dbReference type="Pfam" id="PF01048"/>
    </source>
</evidence>
<dbReference type="PANTHER" id="PTHR46994:SF1">
    <property type="entry name" value="5'-METHYLTHIOADENOSINE NUCLEOSIDASE"/>
    <property type="match status" value="1"/>
</dbReference>
<dbReference type="Proteomes" id="UP000247498">
    <property type="component" value="Unassembled WGS sequence"/>
</dbReference>
<dbReference type="SUPFAM" id="SSF53167">
    <property type="entry name" value="Purine and uridine phosphorylases"/>
    <property type="match status" value="1"/>
</dbReference>
<organism evidence="2 3">
    <name type="scientific">Raphidocelis subcapitata</name>
    <dbReference type="NCBI Taxonomy" id="307507"/>
    <lineage>
        <taxon>Eukaryota</taxon>
        <taxon>Viridiplantae</taxon>
        <taxon>Chlorophyta</taxon>
        <taxon>core chlorophytes</taxon>
        <taxon>Chlorophyceae</taxon>
        <taxon>CS clade</taxon>
        <taxon>Sphaeropleales</taxon>
        <taxon>Selenastraceae</taxon>
        <taxon>Raphidocelis</taxon>
    </lineage>
</organism>
<dbReference type="InParanoid" id="A0A2V0P0V1"/>
<protein>
    <recommendedName>
        <fullName evidence="1">Nucleoside phosphorylase domain-containing protein</fullName>
    </recommendedName>
</protein>
<dbReference type="GO" id="GO:0019509">
    <property type="term" value="P:L-methionine salvage from methylthioadenosine"/>
    <property type="evidence" value="ECO:0007669"/>
    <property type="project" value="InterPro"/>
</dbReference>
<dbReference type="EMBL" id="BDRX01000024">
    <property type="protein sequence ID" value="GBF91473.1"/>
    <property type="molecule type" value="Genomic_DNA"/>
</dbReference>
<dbReference type="AlphaFoldDB" id="A0A2V0P0V1"/>
<dbReference type="GO" id="GO:0009116">
    <property type="term" value="P:nucleoside metabolic process"/>
    <property type="evidence" value="ECO:0007669"/>
    <property type="project" value="InterPro"/>
</dbReference>
<reference evidence="2 3" key="1">
    <citation type="journal article" date="2018" name="Sci. Rep.">
        <title>Raphidocelis subcapitata (=Pseudokirchneriella subcapitata) provides an insight into genome evolution and environmental adaptations in the Sphaeropleales.</title>
        <authorList>
            <person name="Suzuki S."/>
            <person name="Yamaguchi H."/>
            <person name="Nakajima N."/>
            <person name="Kawachi M."/>
        </authorList>
    </citation>
    <scope>NUCLEOTIDE SEQUENCE [LARGE SCALE GENOMIC DNA]</scope>
    <source>
        <strain evidence="2 3">NIES-35</strain>
    </source>
</reference>
<dbReference type="Gene3D" id="3.40.50.1580">
    <property type="entry name" value="Nucleoside phosphorylase domain"/>
    <property type="match status" value="1"/>
</dbReference>
<dbReference type="Pfam" id="PF01048">
    <property type="entry name" value="PNP_UDP_1"/>
    <property type="match status" value="1"/>
</dbReference>
<dbReference type="PANTHER" id="PTHR46994">
    <property type="entry name" value="5'-METHYLTHIOADENOSINE/S-ADENOSYLHOMOCYSTEINE NUCLEOSIDASE 1"/>
    <property type="match status" value="1"/>
</dbReference>